<sequence>MEYISSDKSVESDITLLQLRELMEARGMVAVERIQKKYGSVIRLAMKLGTSPSNGLSGDPDDIELRREKYGSNIIPPKPPKTLL</sequence>
<proteinExistence type="predicted"/>
<feature type="domain" description="Cation-transporting P-type ATPase N-terminal" evidence="1">
    <location>
        <begin position="38"/>
        <end position="84"/>
    </location>
</feature>
<dbReference type="Pfam" id="PF00690">
    <property type="entry name" value="Cation_ATPase_N"/>
    <property type="match status" value="1"/>
</dbReference>
<dbReference type="AlphaFoldDB" id="A0AAE1P8Y8"/>
<dbReference type="InterPro" id="IPR023298">
    <property type="entry name" value="ATPase_P-typ_TM_dom_sf"/>
</dbReference>
<protein>
    <recommendedName>
        <fullName evidence="1">Cation-transporting P-type ATPase N-terminal domain-containing protein</fullName>
    </recommendedName>
</protein>
<keyword evidence="3" id="KW-1185">Reference proteome</keyword>
<gene>
    <name evidence="2" type="ORF">Pmani_025082</name>
</gene>
<dbReference type="InterPro" id="IPR004014">
    <property type="entry name" value="ATPase_P-typ_cation-transptr_N"/>
</dbReference>
<accession>A0AAE1P8Y8</accession>
<evidence type="ECO:0000313" key="2">
    <source>
        <dbReference type="EMBL" id="KAK4302857.1"/>
    </source>
</evidence>
<comment type="caution">
    <text evidence="2">The sequence shown here is derived from an EMBL/GenBank/DDBJ whole genome shotgun (WGS) entry which is preliminary data.</text>
</comment>
<evidence type="ECO:0000313" key="3">
    <source>
        <dbReference type="Proteomes" id="UP001292094"/>
    </source>
</evidence>
<evidence type="ECO:0000259" key="1">
    <source>
        <dbReference type="Pfam" id="PF00690"/>
    </source>
</evidence>
<dbReference type="SUPFAM" id="SSF81665">
    <property type="entry name" value="Calcium ATPase, transmembrane domain M"/>
    <property type="match status" value="1"/>
</dbReference>
<dbReference type="EMBL" id="JAWZYT010002658">
    <property type="protein sequence ID" value="KAK4302857.1"/>
    <property type="molecule type" value="Genomic_DNA"/>
</dbReference>
<organism evidence="2 3">
    <name type="scientific">Petrolisthes manimaculis</name>
    <dbReference type="NCBI Taxonomy" id="1843537"/>
    <lineage>
        <taxon>Eukaryota</taxon>
        <taxon>Metazoa</taxon>
        <taxon>Ecdysozoa</taxon>
        <taxon>Arthropoda</taxon>
        <taxon>Crustacea</taxon>
        <taxon>Multicrustacea</taxon>
        <taxon>Malacostraca</taxon>
        <taxon>Eumalacostraca</taxon>
        <taxon>Eucarida</taxon>
        <taxon>Decapoda</taxon>
        <taxon>Pleocyemata</taxon>
        <taxon>Anomura</taxon>
        <taxon>Galatheoidea</taxon>
        <taxon>Porcellanidae</taxon>
        <taxon>Petrolisthes</taxon>
    </lineage>
</organism>
<dbReference type="Proteomes" id="UP001292094">
    <property type="component" value="Unassembled WGS sequence"/>
</dbReference>
<reference evidence="2" key="1">
    <citation type="submission" date="2023-11" db="EMBL/GenBank/DDBJ databases">
        <title>Genome assemblies of two species of porcelain crab, Petrolisthes cinctipes and Petrolisthes manimaculis (Anomura: Porcellanidae).</title>
        <authorList>
            <person name="Angst P."/>
        </authorList>
    </citation>
    <scope>NUCLEOTIDE SEQUENCE</scope>
    <source>
        <strain evidence="2">PB745_02</strain>
        <tissue evidence="2">Gill</tissue>
    </source>
</reference>
<name>A0AAE1P8Y8_9EUCA</name>